<name>A0A0D0C1S9_9AGAR</name>
<evidence type="ECO:0000256" key="1">
    <source>
        <dbReference type="SAM" id="MobiDB-lite"/>
    </source>
</evidence>
<gene>
    <name evidence="2" type="ORF">GYMLUDRAFT_263760</name>
</gene>
<protein>
    <submittedName>
        <fullName evidence="2">Uncharacterized protein</fullName>
    </submittedName>
</protein>
<feature type="compositionally biased region" description="Basic residues" evidence="1">
    <location>
        <begin position="271"/>
        <end position="280"/>
    </location>
</feature>
<accession>A0A0D0C1S9</accession>
<dbReference type="HOGENOM" id="CLU_083943_0_0_1"/>
<feature type="region of interest" description="Disordered" evidence="1">
    <location>
        <begin position="239"/>
        <end position="289"/>
    </location>
</feature>
<dbReference type="Proteomes" id="UP000053593">
    <property type="component" value="Unassembled WGS sequence"/>
</dbReference>
<feature type="compositionally biased region" description="Basic residues" evidence="1">
    <location>
        <begin position="239"/>
        <end position="254"/>
    </location>
</feature>
<sequence>MYRMKIFEGKVQRTGSFAKLSMSSPCMHAALACTEPRLSRIDKRSSWSEPFPTNPPPTMPARNIEFNPTSARLRSIRAAVKCSNHPLREFASLTLQVLQSYDEHFPLEIQLLIAAVYEFGVAKVDARGKTDMYELDELKEALSIVTSGKVPANVSIVQERFEYLSKVENQQSSSTAHAFAVPPKQSPQNLYQNCCFHRAERDIYTSKVNDHSVKSNCYNRSNHELNANLHMPSIIKSVRKPRRGTRFHRASRVNKTREELRTHIRSQNFRSKSRERRRNSKLASGYEEI</sequence>
<proteinExistence type="predicted"/>
<reference evidence="2 3" key="1">
    <citation type="submission" date="2014-04" db="EMBL/GenBank/DDBJ databases">
        <title>Evolutionary Origins and Diversification of the Mycorrhizal Mutualists.</title>
        <authorList>
            <consortium name="DOE Joint Genome Institute"/>
            <consortium name="Mycorrhizal Genomics Consortium"/>
            <person name="Kohler A."/>
            <person name="Kuo A."/>
            <person name="Nagy L.G."/>
            <person name="Floudas D."/>
            <person name="Copeland A."/>
            <person name="Barry K.W."/>
            <person name="Cichocki N."/>
            <person name="Veneault-Fourrey C."/>
            <person name="LaButti K."/>
            <person name="Lindquist E.A."/>
            <person name="Lipzen A."/>
            <person name="Lundell T."/>
            <person name="Morin E."/>
            <person name="Murat C."/>
            <person name="Riley R."/>
            <person name="Ohm R."/>
            <person name="Sun H."/>
            <person name="Tunlid A."/>
            <person name="Henrissat B."/>
            <person name="Grigoriev I.V."/>
            <person name="Hibbett D.S."/>
            <person name="Martin F."/>
        </authorList>
    </citation>
    <scope>NUCLEOTIDE SEQUENCE [LARGE SCALE GENOMIC DNA]</scope>
    <source>
        <strain evidence="2 3">FD-317 M1</strain>
    </source>
</reference>
<dbReference type="PROSITE" id="PS51257">
    <property type="entry name" value="PROKAR_LIPOPROTEIN"/>
    <property type="match status" value="1"/>
</dbReference>
<evidence type="ECO:0000313" key="2">
    <source>
        <dbReference type="EMBL" id="KIK56279.1"/>
    </source>
</evidence>
<dbReference type="EMBL" id="KN834799">
    <property type="protein sequence ID" value="KIK56279.1"/>
    <property type="molecule type" value="Genomic_DNA"/>
</dbReference>
<dbReference type="AlphaFoldDB" id="A0A0D0C1S9"/>
<organism evidence="2 3">
    <name type="scientific">Collybiopsis luxurians FD-317 M1</name>
    <dbReference type="NCBI Taxonomy" id="944289"/>
    <lineage>
        <taxon>Eukaryota</taxon>
        <taxon>Fungi</taxon>
        <taxon>Dikarya</taxon>
        <taxon>Basidiomycota</taxon>
        <taxon>Agaricomycotina</taxon>
        <taxon>Agaricomycetes</taxon>
        <taxon>Agaricomycetidae</taxon>
        <taxon>Agaricales</taxon>
        <taxon>Marasmiineae</taxon>
        <taxon>Omphalotaceae</taxon>
        <taxon>Collybiopsis</taxon>
        <taxon>Collybiopsis luxurians</taxon>
    </lineage>
</organism>
<evidence type="ECO:0000313" key="3">
    <source>
        <dbReference type="Proteomes" id="UP000053593"/>
    </source>
</evidence>
<keyword evidence="3" id="KW-1185">Reference proteome</keyword>